<name>A0A2R8AYV6_9RHOB</name>
<accession>A0A2R8AYV6</accession>
<protein>
    <submittedName>
        <fullName evidence="1">Uncharacterized protein</fullName>
    </submittedName>
</protein>
<dbReference type="OrthoDB" id="7827015at2"/>
<gene>
    <name evidence="1" type="ORF">PRI8871_03048</name>
</gene>
<dbReference type="InterPro" id="IPR045514">
    <property type="entry name" value="DUF6478"/>
</dbReference>
<dbReference type="RefSeq" id="WP_108887074.1">
    <property type="nucleotide sequence ID" value="NZ_OMOJ01000007.1"/>
</dbReference>
<reference evidence="2" key="1">
    <citation type="submission" date="2018-03" db="EMBL/GenBank/DDBJ databases">
        <authorList>
            <person name="Rodrigo-Torres L."/>
            <person name="Arahal R. D."/>
            <person name="Lucena T."/>
        </authorList>
    </citation>
    <scope>NUCLEOTIDE SEQUENCE [LARGE SCALE GENOMIC DNA]</scope>
    <source>
        <strain evidence="2">CECT 8871</strain>
    </source>
</reference>
<dbReference type="EMBL" id="OMOJ01000007">
    <property type="protein sequence ID" value="SPF81226.1"/>
    <property type="molecule type" value="Genomic_DNA"/>
</dbReference>
<dbReference type="Proteomes" id="UP000244904">
    <property type="component" value="Unassembled WGS sequence"/>
</dbReference>
<organism evidence="1 2">
    <name type="scientific">Pseudoprimorskyibacter insulae</name>
    <dbReference type="NCBI Taxonomy" id="1695997"/>
    <lineage>
        <taxon>Bacteria</taxon>
        <taxon>Pseudomonadati</taxon>
        <taxon>Pseudomonadota</taxon>
        <taxon>Alphaproteobacteria</taxon>
        <taxon>Rhodobacterales</taxon>
        <taxon>Paracoccaceae</taxon>
        <taxon>Pseudoprimorskyibacter</taxon>
    </lineage>
</organism>
<evidence type="ECO:0000313" key="1">
    <source>
        <dbReference type="EMBL" id="SPF81226.1"/>
    </source>
</evidence>
<dbReference type="AlphaFoldDB" id="A0A2R8AYV6"/>
<sequence length="257" mass="30071">MAEQKSGLLDRTLHQMTMAKWARAARYAEDMDFDALRQQRSTARQLRQHLEKLLTVAERRLILPKEGNQNFPRPEAVDWSWRPPLWCDRLPVPGVSSAQSGTRMSPEVTLFHDCAFTEVTLRQVRNTTQSDLAAYGLRLDVFKFHGSYLSVAVQLPDSALEGLKRDHILRMETIVEMEKPLEIFARLNIRHGPNTEQIVRELPLYAEDIRVEFDLAYTKLNEKRLSRMWVDLIFERPEMNQVTLRDLTFNRRPRAKL</sequence>
<dbReference type="Pfam" id="PF20086">
    <property type="entry name" value="DUF6478"/>
    <property type="match status" value="1"/>
</dbReference>
<proteinExistence type="predicted"/>
<evidence type="ECO:0000313" key="2">
    <source>
        <dbReference type="Proteomes" id="UP000244904"/>
    </source>
</evidence>
<keyword evidence="2" id="KW-1185">Reference proteome</keyword>